<keyword evidence="3 5" id="KW-0808">Transferase</keyword>
<dbReference type="RefSeq" id="XP_008077843.1">
    <property type="nucleotide sequence ID" value="XM_008079652.1"/>
</dbReference>
<dbReference type="GO" id="GO:0032259">
    <property type="term" value="P:methylation"/>
    <property type="evidence" value="ECO:0007669"/>
    <property type="project" value="UniProtKB-KW"/>
</dbReference>
<evidence type="ECO:0000313" key="5">
    <source>
        <dbReference type="EMBL" id="EPE34856.1"/>
    </source>
</evidence>
<gene>
    <name evidence="5" type="ORF">GLAREA_10551</name>
</gene>
<keyword evidence="6" id="KW-1185">Reference proteome</keyword>
<dbReference type="GO" id="GO:0008757">
    <property type="term" value="F:S-adenosylmethionine-dependent methyltransferase activity"/>
    <property type="evidence" value="ECO:0007669"/>
    <property type="project" value="InterPro"/>
</dbReference>
<dbReference type="InterPro" id="IPR008854">
    <property type="entry name" value="TPMT"/>
</dbReference>
<dbReference type="PANTHER" id="PTHR32183:SF6">
    <property type="entry name" value="CYSTEINE SULFINATE DESULFINASE_CYSTEINE DESULFURASE AND RELATED ENZYMES"/>
    <property type="match status" value="1"/>
</dbReference>
<dbReference type="Pfam" id="PF05724">
    <property type="entry name" value="TPMT"/>
    <property type="match status" value="1"/>
</dbReference>
<dbReference type="EMBL" id="KE145355">
    <property type="protein sequence ID" value="EPE34856.1"/>
    <property type="molecule type" value="Genomic_DNA"/>
</dbReference>
<reference evidence="5 6" key="1">
    <citation type="journal article" date="2013" name="BMC Genomics">
        <title>Genomics-driven discovery of the pneumocandin biosynthetic gene cluster in the fungus Glarea lozoyensis.</title>
        <authorList>
            <person name="Chen L."/>
            <person name="Yue Q."/>
            <person name="Zhang X."/>
            <person name="Xiang M."/>
            <person name="Wang C."/>
            <person name="Li S."/>
            <person name="Che Y."/>
            <person name="Ortiz-Lopez F.J."/>
            <person name="Bills G.F."/>
            <person name="Liu X."/>
            <person name="An Z."/>
        </authorList>
    </citation>
    <scope>NUCLEOTIDE SEQUENCE [LARGE SCALE GENOMIC DNA]</scope>
    <source>
        <strain evidence="6">ATCC 20868 / MF5171</strain>
    </source>
</reference>
<dbReference type="Gene3D" id="3.40.50.150">
    <property type="entry name" value="Vaccinia Virus protein VP39"/>
    <property type="match status" value="1"/>
</dbReference>
<evidence type="ECO:0000256" key="2">
    <source>
        <dbReference type="ARBA" id="ARBA00022603"/>
    </source>
</evidence>
<dbReference type="GeneID" id="19469597"/>
<evidence type="ECO:0000313" key="6">
    <source>
        <dbReference type="Proteomes" id="UP000016922"/>
    </source>
</evidence>
<protein>
    <submittedName>
        <fullName evidence="5">S-adenosyl-L-methionine-dependent methyltransferase</fullName>
    </submittedName>
</protein>
<dbReference type="CDD" id="cd02440">
    <property type="entry name" value="AdoMet_MTases"/>
    <property type="match status" value="1"/>
</dbReference>
<keyword evidence="1" id="KW-0597">Phosphoprotein</keyword>
<keyword evidence="4" id="KW-0949">S-adenosyl-L-methionine</keyword>
<organism evidence="5 6">
    <name type="scientific">Glarea lozoyensis (strain ATCC 20868 / MF5171)</name>
    <dbReference type="NCBI Taxonomy" id="1116229"/>
    <lineage>
        <taxon>Eukaryota</taxon>
        <taxon>Fungi</taxon>
        <taxon>Dikarya</taxon>
        <taxon>Ascomycota</taxon>
        <taxon>Pezizomycotina</taxon>
        <taxon>Leotiomycetes</taxon>
        <taxon>Helotiales</taxon>
        <taxon>Helotiaceae</taxon>
        <taxon>Glarea</taxon>
    </lineage>
</organism>
<dbReference type="KEGG" id="glz:GLAREA_10551"/>
<dbReference type="OMA" id="RDFISVW"/>
<dbReference type="eggNOG" id="ENOG502QS1V">
    <property type="taxonomic scope" value="Eukaryota"/>
</dbReference>
<dbReference type="OrthoDB" id="276151at2759"/>
<dbReference type="Proteomes" id="UP000016922">
    <property type="component" value="Unassembled WGS sequence"/>
</dbReference>
<evidence type="ECO:0000256" key="3">
    <source>
        <dbReference type="ARBA" id="ARBA00022679"/>
    </source>
</evidence>
<evidence type="ECO:0000256" key="1">
    <source>
        <dbReference type="ARBA" id="ARBA00022553"/>
    </source>
</evidence>
<dbReference type="PANTHER" id="PTHR32183">
    <property type="match status" value="1"/>
</dbReference>
<dbReference type="HOGENOM" id="CLU_056435_7_0_1"/>
<sequence>MSQDQPTDARAALLSHFSIPSDEHAKKWDDLWGANFLPWDKGFPNPALVDLLSERKDVLPAAVEGRKLRALVPGCGKGYDVLLLKAFGYEAYGLEVSGRALEGAREVEKGVGGEDQEVYRSRGGEGSVKWVEGNFFRDGFLEQVEGEGKFDLIYDHTFLSALPPSMRAAWSKRVVELLAPQGRIVCLEFPTYKPHSTGGPPWALPPKVYVAHLSRPGEDLPYHEEEGLQESKLGEPSKTGLKRVAHFQPKRTHNVGYSKDGKVTDWVSVWAHPDAQ</sequence>
<name>S3DSC8_GLAL2</name>
<evidence type="ECO:0000256" key="4">
    <source>
        <dbReference type="ARBA" id="ARBA00022691"/>
    </source>
</evidence>
<proteinExistence type="predicted"/>
<dbReference type="SUPFAM" id="SSF53335">
    <property type="entry name" value="S-adenosyl-L-methionine-dependent methyltransferases"/>
    <property type="match status" value="1"/>
</dbReference>
<keyword evidence="2 5" id="KW-0489">Methyltransferase</keyword>
<dbReference type="PROSITE" id="PS51585">
    <property type="entry name" value="SAM_MT_TPMT"/>
    <property type="match status" value="1"/>
</dbReference>
<dbReference type="InterPro" id="IPR029063">
    <property type="entry name" value="SAM-dependent_MTases_sf"/>
</dbReference>
<accession>S3DSC8</accession>
<dbReference type="AlphaFoldDB" id="S3DSC8"/>